<comment type="caution">
    <text evidence="1">The sequence shown here is derived from an EMBL/GenBank/DDBJ whole genome shotgun (WGS) entry which is preliminary data.</text>
</comment>
<name>A0ACB9P627_BAUVA</name>
<accession>A0ACB9P627</accession>
<evidence type="ECO:0000313" key="2">
    <source>
        <dbReference type="Proteomes" id="UP000828941"/>
    </source>
</evidence>
<reference evidence="1 2" key="1">
    <citation type="journal article" date="2022" name="DNA Res.">
        <title>Chromosomal-level genome assembly of the orchid tree Bauhinia variegata (Leguminosae; Cercidoideae) supports the allotetraploid origin hypothesis of Bauhinia.</title>
        <authorList>
            <person name="Zhong Y."/>
            <person name="Chen Y."/>
            <person name="Zheng D."/>
            <person name="Pang J."/>
            <person name="Liu Y."/>
            <person name="Luo S."/>
            <person name="Meng S."/>
            <person name="Qian L."/>
            <person name="Wei D."/>
            <person name="Dai S."/>
            <person name="Zhou R."/>
        </authorList>
    </citation>
    <scope>NUCLEOTIDE SEQUENCE [LARGE SCALE GENOMIC DNA]</scope>
    <source>
        <strain evidence="1">BV-YZ2020</strain>
    </source>
</reference>
<keyword evidence="2" id="KW-1185">Reference proteome</keyword>
<evidence type="ECO:0000313" key="1">
    <source>
        <dbReference type="EMBL" id="KAI4343972.1"/>
    </source>
</evidence>
<dbReference type="Proteomes" id="UP000828941">
    <property type="component" value="Chromosome 5"/>
</dbReference>
<dbReference type="EMBL" id="CM039430">
    <property type="protein sequence ID" value="KAI4343972.1"/>
    <property type="molecule type" value="Genomic_DNA"/>
</dbReference>
<organism evidence="1 2">
    <name type="scientific">Bauhinia variegata</name>
    <name type="common">Purple orchid tree</name>
    <name type="synonym">Phanera variegata</name>
    <dbReference type="NCBI Taxonomy" id="167791"/>
    <lineage>
        <taxon>Eukaryota</taxon>
        <taxon>Viridiplantae</taxon>
        <taxon>Streptophyta</taxon>
        <taxon>Embryophyta</taxon>
        <taxon>Tracheophyta</taxon>
        <taxon>Spermatophyta</taxon>
        <taxon>Magnoliopsida</taxon>
        <taxon>eudicotyledons</taxon>
        <taxon>Gunneridae</taxon>
        <taxon>Pentapetalae</taxon>
        <taxon>rosids</taxon>
        <taxon>fabids</taxon>
        <taxon>Fabales</taxon>
        <taxon>Fabaceae</taxon>
        <taxon>Cercidoideae</taxon>
        <taxon>Cercideae</taxon>
        <taxon>Bauhiniinae</taxon>
        <taxon>Bauhinia</taxon>
    </lineage>
</organism>
<protein>
    <submittedName>
        <fullName evidence="1">Uncharacterized protein</fullName>
    </submittedName>
</protein>
<proteinExistence type="predicted"/>
<gene>
    <name evidence="1" type="ORF">L6164_011254</name>
</gene>
<sequence length="356" mass="38032">MIFSLWSESEESFCSKIQALSLIPMEETNQKMNANQKNLTMQASGAPINFLQRFFAGKPDKAKSSTNSEEVDLSLNLSLGGPYGQNGGEKTLTRSSSIAGDTTQSTVTNGSLGGGYSGVRLEKSCSLPAKADMVLMRFGDLQTMRRAETGRRLLLEKQMRAAKAAKAAETEKAPAVHPPPAVVEGQHLSHGAASWAPASAYNIPGLNGAMDKVKFAHPKHEGLSGLAESGESSNVQTPTNQVFKVPAISAAKEKLARPAGTTSENASKRVKFFHPSSAAQGDSSENLRQMPTVSTTGDGPNGKRIEGVLYKYLKGDVWIVCVCHGHFFTPAGFVKHAGAKNVENPMRRISVHVGNF</sequence>